<dbReference type="InterPro" id="IPR050109">
    <property type="entry name" value="HTH-type_TetR-like_transc_reg"/>
</dbReference>
<dbReference type="SUPFAM" id="SSF46689">
    <property type="entry name" value="Homeodomain-like"/>
    <property type="match status" value="1"/>
</dbReference>
<gene>
    <name evidence="5" type="ORF">MU0050_000982</name>
</gene>
<accession>A0ABM9MAB4</accession>
<feature type="DNA-binding region" description="H-T-H motif" evidence="2">
    <location>
        <begin position="49"/>
        <end position="68"/>
    </location>
</feature>
<evidence type="ECO:0000313" key="6">
    <source>
        <dbReference type="Proteomes" id="UP001190466"/>
    </source>
</evidence>
<evidence type="ECO:0000313" key="5">
    <source>
        <dbReference type="EMBL" id="CAJ1580316.1"/>
    </source>
</evidence>
<dbReference type="Gene3D" id="1.10.357.10">
    <property type="entry name" value="Tetracycline Repressor, domain 2"/>
    <property type="match status" value="1"/>
</dbReference>
<keyword evidence="1 2" id="KW-0238">DNA-binding</keyword>
<feature type="domain" description="HTH tetR-type" evidence="4">
    <location>
        <begin position="26"/>
        <end position="86"/>
    </location>
</feature>
<feature type="region of interest" description="Disordered" evidence="3">
    <location>
        <begin position="1"/>
        <end position="20"/>
    </location>
</feature>
<evidence type="ECO:0000259" key="4">
    <source>
        <dbReference type="PROSITE" id="PS50977"/>
    </source>
</evidence>
<reference evidence="5 6" key="1">
    <citation type="submission" date="2023-08" db="EMBL/GenBank/DDBJ databases">
        <authorList>
            <person name="Folkvardsen B D."/>
            <person name="Norman A."/>
        </authorList>
    </citation>
    <scope>NUCLEOTIDE SEQUENCE [LARGE SCALE GENOMIC DNA]</scope>
    <source>
        <strain evidence="5 6">Mu0050</strain>
    </source>
</reference>
<proteinExistence type="predicted"/>
<dbReference type="PROSITE" id="PS50977">
    <property type="entry name" value="HTH_TETR_2"/>
    <property type="match status" value="1"/>
</dbReference>
<dbReference type="PANTHER" id="PTHR30055:SF226">
    <property type="entry name" value="HTH-TYPE TRANSCRIPTIONAL REGULATOR PKSA"/>
    <property type="match status" value="1"/>
</dbReference>
<evidence type="ECO:0000256" key="3">
    <source>
        <dbReference type="SAM" id="MobiDB-lite"/>
    </source>
</evidence>
<evidence type="ECO:0000256" key="1">
    <source>
        <dbReference type="ARBA" id="ARBA00023125"/>
    </source>
</evidence>
<dbReference type="RefSeq" id="WP_316514738.1">
    <property type="nucleotide sequence ID" value="NZ_OY726395.1"/>
</dbReference>
<keyword evidence="6" id="KW-1185">Reference proteome</keyword>
<dbReference type="Pfam" id="PF00440">
    <property type="entry name" value="TetR_N"/>
    <property type="match status" value="1"/>
</dbReference>
<evidence type="ECO:0000256" key="2">
    <source>
        <dbReference type="PROSITE-ProRule" id="PRU00335"/>
    </source>
</evidence>
<dbReference type="InterPro" id="IPR001647">
    <property type="entry name" value="HTH_TetR"/>
</dbReference>
<dbReference type="Proteomes" id="UP001190466">
    <property type="component" value="Chromosome"/>
</dbReference>
<name>A0ABM9MAB4_9MYCO</name>
<organism evidence="5 6">
    <name type="scientific">[Mycobacterium] wendilense</name>
    <dbReference type="NCBI Taxonomy" id="3064284"/>
    <lineage>
        <taxon>Bacteria</taxon>
        <taxon>Bacillati</taxon>
        <taxon>Actinomycetota</taxon>
        <taxon>Actinomycetes</taxon>
        <taxon>Mycobacteriales</taxon>
        <taxon>Mycobacteriaceae</taxon>
        <taxon>Mycolicibacter</taxon>
    </lineage>
</organism>
<sequence>MTDAPPAGTGARDRRYAGVPAEQRRQLRRKALLEAAKDLWRDGGVSAISVRAVSARAKLTDRYFYEQFASVGALVEAVIEDVLEEPFAAMMQASSAPEEATVETRLTLGLAAFVAHAESDPLAVRIYLTDARHIAAAAEHIRVAQHRVAAAILSVLHPDRDAGPEDFDAALFCVGGVTTLLNERLMDTSEAVSAHDFAAQAVTWCSQILRPGAGMVAP</sequence>
<protein>
    <submittedName>
        <fullName evidence="5">TetR family transcriptional regulator</fullName>
    </submittedName>
</protein>
<dbReference type="EMBL" id="OY726395">
    <property type="protein sequence ID" value="CAJ1580316.1"/>
    <property type="molecule type" value="Genomic_DNA"/>
</dbReference>
<dbReference type="PANTHER" id="PTHR30055">
    <property type="entry name" value="HTH-TYPE TRANSCRIPTIONAL REGULATOR RUTR"/>
    <property type="match status" value="1"/>
</dbReference>
<dbReference type="InterPro" id="IPR009057">
    <property type="entry name" value="Homeodomain-like_sf"/>
</dbReference>